<accession>A0A8H6EIC8</accession>
<evidence type="ECO:0000259" key="2">
    <source>
        <dbReference type="Pfam" id="PF13086"/>
    </source>
</evidence>
<feature type="region of interest" description="Disordered" evidence="1">
    <location>
        <begin position="1"/>
        <end position="30"/>
    </location>
</feature>
<dbReference type="InterPro" id="IPR027417">
    <property type="entry name" value="P-loop_NTPase"/>
</dbReference>
<comment type="caution">
    <text evidence="3">The sequence shown here is derived from an EMBL/GenBank/DDBJ whole genome shotgun (WGS) entry which is preliminary data.</text>
</comment>
<dbReference type="OrthoDB" id="3565420at2759"/>
<dbReference type="GeneID" id="59258890"/>
<feature type="compositionally biased region" description="Basic residues" evidence="1">
    <location>
        <begin position="478"/>
        <end position="488"/>
    </location>
</feature>
<dbReference type="Proteomes" id="UP000531561">
    <property type="component" value="Unassembled WGS sequence"/>
</dbReference>
<dbReference type="AlphaFoldDB" id="A0A8H6EIC8"/>
<dbReference type="EMBL" id="JABFCT010000008">
    <property type="protein sequence ID" value="KAF5873347.1"/>
    <property type="molecule type" value="Genomic_DNA"/>
</dbReference>
<proteinExistence type="predicted"/>
<dbReference type="Gene3D" id="3.40.50.300">
    <property type="entry name" value="P-loop containing nucleotide triphosphate hydrolases"/>
    <property type="match status" value="1"/>
</dbReference>
<sequence>MAEYSGTDHFPSPLPDLKDPNLNPDRTGYDDIDNADPHHQINPAFAKLDSNWQTNTRSLSVEQDGVTEYNTVFWDGDQVDPLPSSIPIKSQRMLSKLRQPSSISYVDSNGETKTIGQHTLQKVPVMSREGHPTAQLVLRVPHVGSSYIGFLIRLTRGEIAGLKTRACLETPCVCGVCDIHKIEFRFTCGTFKMFSRPGTDNECFVTFQKIHNQKSWIIGLEDMSNADQWTLGFRYTEPQEKEEGWAPPAIRYCRTAAQIFATIGHGRQEDIFHSFLMPTSNTAFTVWNPVVNAKFDPDGDQLGPHHDRYERMHNFESWEDYCVFNAYGLISDTRWTLKYLELFRAGGFMTQLIFVPDQKNAFYASFFMTEKSANSHKILDVGDEVEIMTYPFTPGLDANGNPLKDGEGWKAAVINPDEIEHSGTHLLRFDMYSESLSSYRIYKKYEPKGYTYAFYFKLLNSVKPTKYKLKSLTAMHPKAKHASLKPRPRFGDGDDANDHPSTTDLLQSHGVDDITGADELANDHPANDVFSPEEHTVATWKNQNIDYSINRSILMGNSISDMWYWNLFEGCPPEKLDVILSNCTPKQRAAIEAFGHQIPCGLLFIKGPPCSGKTVGLVATIEIVLSSGKKVLAAAAQNTAVNNLFDRTVSSMAKLNLNKDILAIRLWSKSIEYNKIPVVAKLIFRTKRNSI</sequence>
<feature type="compositionally biased region" description="Basic and acidic residues" evidence="1">
    <location>
        <begin position="489"/>
        <end position="498"/>
    </location>
</feature>
<reference evidence="3 4" key="1">
    <citation type="journal article" date="2020" name="Phytopathology">
        <title>A high-quality genome resource of Botrytis fragariae, a new and rapidly spreading fungal pathogen causing strawberry gray mold in the U.S.A.</title>
        <authorList>
            <person name="Wu Y."/>
            <person name="Saski C.A."/>
            <person name="Schnabel G."/>
            <person name="Xiao S."/>
            <person name="Hu M."/>
        </authorList>
    </citation>
    <scope>NUCLEOTIDE SEQUENCE [LARGE SCALE GENOMIC DNA]</scope>
    <source>
        <strain evidence="3 4">BVB16</strain>
    </source>
</reference>
<name>A0A8H6EIC8_9HELO</name>
<evidence type="ECO:0000256" key="1">
    <source>
        <dbReference type="SAM" id="MobiDB-lite"/>
    </source>
</evidence>
<dbReference type="RefSeq" id="XP_037192293.1">
    <property type="nucleotide sequence ID" value="XM_037335198.1"/>
</dbReference>
<feature type="region of interest" description="Disordered" evidence="1">
    <location>
        <begin position="478"/>
        <end position="508"/>
    </location>
</feature>
<evidence type="ECO:0000313" key="3">
    <source>
        <dbReference type="EMBL" id="KAF5873347.1"/>
    </source>
</evidence>
<feature type="domain" description="DNA2/NAM7 helicase helicase" evidence="2">
    <location>
        <begin position="586"/>
        <end position="670"/>
    </location>
</feature>
<dbReference type="GO" id="GO:0004386">
    <property type="term" value="F:helicase activity"/>
    <property type="evidence" value="ECO:0007669"/>
    <property type="project" value="InterPro"/>
</dbReference>
<organism evidence="3 4">
    <name type="scientific">Botrytis fragariae</name>
    <dbReference type="NCBI Taxonomy" id="1964551"/>
    <lineage>
        <taxon>Eukaryota</taxon>
        <taxon>Fungi</taxon>
        <taxon>Dikarya</taxon>
        <taxon>Ascomycota</taxon>
        <taxon>Pezizomycotina</taxon>
        <taxon>Leotiomycetes</taxon>
        <taxon>Helotiales</taxon>
        <taxon>Sclerotiniaceae</taxon>
        <taxon>Botrytis</taxon>
    </lineage>
</organism>
<dbReference type="Pfam" id="PF13086">
    <property type="entry name" value="AAA_11"/>
    <property type="match status" value="1"/>
</dbReference>
<keyword evidence="4" id="KW-1185">Reference proteome</keyword>
<gene>
    <name evidence="3" type="ORF">Bfra_004804</name>
</gene>
<protein>
    <recommendedName>
        <fullName evidence="2">DNA2/NAM7 helicase helicase domain-containing protein</fullName>
    </recommendedName>
</protein>
<dbReference type="SUPFAM" id="SSF52540">
    <property type="entry name" value="P-loop containing nucleoside triphosphate hydrolases"/>
    <property type="match status" value="1"/>
</dbReference>
<evidence type="ECO:0000313" key="4">
    <source>
        <dbReference type="Proteomes" id="UP000531561"/>
    </source>
</evidence>
<dbReference type="InterPro" id="IPR041677">
    <property type="entry name" value="DNA2/NAM7_AAA_11"/>
</dbReference>